<comment type="caution">
    <text evidence="2">The sequence shown here is derived from an EMBL/GenBank/DDBJ whole genome shotgun (WGS) entry which is preliminary data.</text>
</comment>
<name>A0A2M6T0X5_9BACT</name>
<reference evidence="3" key="1">
    <citation type="submission" date="2017-09" db="EMBL/GenBank/DDBJ databases">
        <title>Depth-based differentiation of microbial function through sediment-hosted aquifers and enrichment of novel symbionts in the deep terrestrial subsurface.</title>
        <authorList>
            <person name="Probst A.J."/>
            <person name="Ladd B."/>
            <person name="Jarett J.K."/>
            <person name="Geller-Mcgrath D.E."/>
            <person name="Sieber C.M.K."/>
            <person name="Emerson J.B."/>
            <person name="Anantharaman K."/>
            <person name="Thomas B.C."/>
            <person name="Malmstrom R."/>
            <person name="Stieglmeier M."/>
            <person name="Klingl A."/>
            <person name="Woyke T."/>
            <person name="Ryan C.M."/>
            <person name="Banfield J.F."/>
        </authorList>
    </citation>
    <scope>NUCLEOTIDE SEQUENCE [LARGE SCALE GENOMIC DNA]</scope>
</reference>
<accession>A0A2M6T0X5</accession>
<evidence type="ECO:0000313" key="3">
    <source>
        <dbReference type="Proteomes" id="UP000229390"/>
    </source>
</evidence>
<proteinExistence type="predicted"/>
<feature type="compositionally biased region" description="Low complexity" evidence="1">
    <location>
        <begin position="43"/>
        <end position="53"/>
    </location>
</feature>
<evidence type="ECO:0000313" key="2">
    <source>
        <dbReference type="EMBL" id="PIS38834.1"/>
    </source>
</evidence>
<organism evidence="2 3">
    <name type="scientific">Candidatus Nealsonbacteria bacterium CG08_land_8_20_14_0_20_43_11</name>
    <dbReference type="NCBI Taxonomy" id="1974706"/>
    <lineage>
        <taxon>Bacteria</taxon>
        <taxon>Candidatus Nealsoniibacteriota</taxon>
    </lineage>
</organism>
<dbReference type="AlphaFoldDB" id="A0A2M6T0X5"/>
<evidence type="ECO:0000256" key="1">
    <source>
        <dbReference type="SAM" id="MobiDB-lite"/>
    </source>
</evidence>
<protein>
    <submittedName>
        <fullName evidence="2">Uncharacterized protein</fullName>
    </submittedName>
</protein>
<sequence>MVFCHANKLKFHASSLAGTPFSLNFDKQENGLSSYSERSENQGSRPESSGRGSPLRRRLPTSSAEGRAIARQVLIPSEARNKVLKEVLITIIPLFSFS</sequence>
<feature type="region of interest" description="Disordered" evidence="1">
    <location>
        <begin position="32"/>
        <end position="64"/>
    </location>
</feature>
<dbReference type="Proteomes" id="UP000229390">
    <property type="component" value="Unassembled WGS sequence"/>
</dbReference>
<gene>
    <name evidence="2" type="ORF">COT34_01645</name>
</gene>
<dbReference type="EMBL" id="PEYE01000028">
    <property type="protein sequence ID" value="PIS38834.1"/>
    <property type="molecule type" value="Genomic_DNA"/>
</dbReference>